<dbReference type="AlphaFoldDB" id="A0A3N0AXT3"/>
<dbReference type="PANTHER" id="PTHR43400">
    <property type="entry name" value="FUMARATE REDUCTASE"/>
    <property type="match status" value="1"/>
</dbReference>
<evidence type="ECO:0000256" key="5">
    <source>
        <dbReference type="SAM" id="SignalP"/>
    </source>
</evidence>
<dbReference type="OrthoDB" id="3176983at2"/>
<dbReference type="RefSeq" id="WP_123209157.1">
    <property type="nucleotide sequence ID" value="NZ_JBHTHO010000010.1"/>
</dbReference>
<dbReference type="PROSITE" id="PS51318">
    <property type="entry name" value="TAT"/>
    <property type="match status" value="1"/>
</dbReference>
<reference evidence="8" key="1">
    <citation type="submission" date="2018-05" db="EMBL/GenBank/DDBJ databases">
        <title>Genome Sequencing of selected type strains of the family Eggerthellaceae.</title>
        <authorList>
            <person name="Danylec N."/>
            <person name="Stoll D.A."/>
            <person name="Doetsch A."/>
            <person name="Huch M."/>
        </authorList>
    </citation>
    <scope>NUCLEOTIDE SEQUENCE [LARGE SCALE GENOMIC DNA]</scope>
    <source>
        <strain evidence="8">DSM 24851</strain>
    </source>
</reference>
<evidence type="ECO:0000313" key="8">
    <source>
        <dbReference type="Proteomes" id="UP000269591"/>
    </source>
</evidence>
<evidence type="ECO:0000259" key="6">
    <source>
        <dbReference type="Pfam" id="PF00890"/>
    </source>
</evidence>
<dbReference type="PROSITE" id="PS51257">
    <property type="entry name" value="PROKAR_LIPOPROTEIN"/>
    <property type="match status" value="1"/>
</dbReference>
<keyword evidence="2" id="KW-0285">Flavoprotein</keyword>
<proteinExistence type="predicted"/>
<comment type="caution">
    <text evidence="7">The sequence shown here is derived from an EMBL/GenBank/DDBJ whole genome shotgun (WGS) entry which is preliminary data.</text>
</comment>
<feature type="chain" id="PRO_5039697306" evidence="5">
    <location>
        <begin position="32"/>
        <end position="501"/>
    </location>
</feature>
<comment type="cofactor">
    <cofactor evidence="1">
        <name>FAD</name>
        <dbReference type="ChEBI" id="CHEBI:57692"/>
    </cofactor>
</comment>
<accession>A0A3N0AXT3</accession>
<dbReference type="SUPFAM" id="SSF51905">
    <property type="entry name" value="FAD/NAD(P)-binding domain"/>
    <property type="match status" value="1"/>
</dbReference>
<organism evidence="7 8">
    <name type="scientific">Slackia equolifaciens</name>
    <dbReference type="NCBI Taxonomy" id="498718"/>
    <lineage>
        <taxon>Bacteria</taxon>
        <taxon>Bacillati</taxon>
        <taxon>Actinomycetota</taxon>
        <taxon>Coriobacteriia</taxon>
        <taxon>Eggerthellales</taxon>
        <taxon>Eggerthellaceae</taxon>
        <taxon>Slackia</taxon>
    </lineage>
</organism>
<keyword evidence="8" id="KW-1185">Reference proteome</keyword>
<dbReference type="Proteomes" id="UP000269591">
    <property type="component" value="Unassembled WGS sequence"/>
</dbReference>
<dbReference type="InterPro" id="IPR006311">
    <property type="entry name" value="TAT_signal"/>
</dbReference>
<evidence type="ECO:0000256" key="1">
    <source>
        <dbReference type="ARBA" id="ARBA00001974"/>
    </source>
</evidence>
<dbReference type="EMBL" id="QIBX01000013">
    <property type="protein sequence ID" value="RNL39156.1"/>
    <property type="molecule type" value="Genomic_DNA"/>
</dbReference>
<sequence>METTLNRRNFLKGAIASGAVLVAGSALVGCASNGGSAAAEGDSLVGYQPIEFSEETDVLIVGTGIAGLSAAMDPVEAGYKVMLADKRDTYGGESFMACGVMNIAGSQAQKRAGIEGDPAEKWEKYAPVLEQKGETDDMEYKKNVYLYQTEWADRVEADYGAQFQPLDDYKDTGAPTSMLLPGRGLGDMTAVLTPVVNGLEEKGAVIELNRKATNFIVDSEGTVIGMRFVDPTNDKIVDVKAKKIIIATGGFSCNQVMVSEYFPEQARMCPLTVYSMGEGHELCRSIGGTYAHMDMHANLMSDLAQVTVWGYFGRNVQVTPQGKRFINEDQSHDSPDAAGQMGLGFWWQIFDSQLINGSQKWNVELNMKGNADKLVGPCETLDELAKAMEVPAENLKATFEEYDGYVDAGEDKAFGKKLFLEKLEAPYYAFKHAPFRYKTHGGLKIATDSQLVDGSGNPIANVYCCGSTTPDSGSDLSPNAGSGLVSGKAVVAALQAEGSAE</sequence>
<dbReference type="GO" id="GO:0033765">
    <property type="term" value="F:steroid dehydrogenase activity, acting on the CH-CH group of donors"/>
    <property type="evidence" value="ECO:0007669"/>
    <property type="project" value="UniProtKB-ARBA"/>
</dbReference>
<keyword evidence="3" id="KW-0274">FAD</keyword>
<evidence type="ECO:0000256" key="4">
    <source>
        <dbReference type="ARBA" id="ARBA00023002"/>
    </source>
</evidence>
<dbReference type="InterPro" id="IPR027477">
    <property type="entry name" value="Succ_DH/fumarate_Rdtase_cat_sf"/>
</dbReference>
<name>A0A3N0AXT3_9ACTN</name>
<protein>
    <submittedName>
        <fullName evidence="7">FAD-binding dehydrogenase</fullName>
    </submittedName>
</protein>
<dbReference type="SUPFAM" id="SSF56425">
    <property type="entry name" value="Succinate dehydrogenase/fumarate reductase flavoprotein, catalytic domain"/>
    <property type="match status" value="1"/>
</dbReference>
<dbReference type="InterPro" id="IPR036188">
    <property type="entry name" value="FAD/NAD-bd_sf"/>
</dbReference>
<evidence type="ECO:0000256" key="3">
    <source>
        <dbReference type="ARBA" id="ARBA00022827"/>
    </source>
</evidence>
<feature type="signal peptide" evidence="5">
    <location>
        <begin position="1"/>
        <end position="31"/>
    </location>
</feature>
<keyword evidence="5" id="KW-0732">Signal</keyword>
<dbReference type="InterPro" id="IPR003953">
    <property type="entry name" value="FAD-dep_OxRdtase_2_FAD-bd"/>
</dbReference>
<dbReference type="Pfam" id="PF00890">
    <property type="entry name" value="FAD_binding_2"/>
    <property type="match status" value="1"/>
</dbReference>
<dbReference type="Gene3D" id="3.50.50.60">
    <property type="entry name" value="FAD/NAD(P)-binding domain"/>
    <property type="match status" value="1"/>
</dbReference>
<evidence type="ECO:0000256" key="2">
    <source>
        <dbReference type="ARBA" id="ARBA00022630"/>
    </source>
</evidence>
<keyword evidence="4" id="KW-0560">Oxidoreductase</keyword>
<gene>
    <name evidence="7" type="ORF">DMP06_07715</name>
</gene>
<dbReference type="Gene3D" id="3.90.700.10">
    <property type="entry name" value="Succinate dehydrogenase/fumarate reductase flavoprotein, catalytic domain"/>
    <property type="match status" value="1"/>
</dbReference>
<dbReference type="PANTHER" id="PTHR43400:SF7">
    <property type="entry name" value="FAD-DEPENDENT OXIDOREDUCTASE 2 FAD BINDING DOMAIN-CONTAINING PROTEIN"/>
    <property type="match status" value="1"/>
</dbReference>
<evidence type="ECO:0000313" key="7">
    <source>
        <dbReference type="EMBL" id="RNL39156.1"/>
    </source>
</evidence>
<dbReference type="InterPro" id="IPR050315">
    <property type="entry name" value="FAD-oxidoreductase_2"/>
</dbReference>
<feature type="domain" description="FAD-dependent oxidoreductase 2 FAD-binding" evidence="6">
    <location>
        <begin position="57"/>
        <end position="469"/>
    </location>
</feature>